<dbReference type="Gene3D" id="3.40.50.150">
    <property type="entry name" value="Vaccinia Virus protein VP39"/>
    <property type="match status" value="1"/>
</dbReference>
<dbReference type="NCBIfam" id="NF037959">
    <property type="entry name" value="MFS_SpdSyn"/>
    <property type="match status" value="1"/>
</dbReference>
<evidence type="ECO:0008006" key="4">
    <source>
        <dbReference type="Google" id="ProtNLM"/>
    </source>
</evidence>
<accession>A0A5C7FYV5</accession>
<dbReference type="GO" id="GO:0006596">
    <property type="term" value="P:polyamine biosynthetic process"/>
    <property type="evidence" value="ECO:0007669"/>
    <property type="project" value="UniProtKB-KW"/>
</dbReference>
<evidence type="ECO:0000313" key="3">
    <source>
        <dbReference type="Proteomes" id="UP000321907"/>
    </source>
</evidence>
<reference evidence="2 3" key="1">
    <citation type="submission" date="2019-08" db="EMBL/GenBank/DDBJ databases">
        <title>Lewinella sp. strain SSH13 Genome sequencing and assembly.</title>
        <authorList>
            <person name="Kim I."/>
        </authorList>
    </citation>
    <scope>NUCLEOTIDE SEQUENCE [LARGE SCALE GENOMIC DNA]</scope>
    <source>
        <strain evidence="2 3">SSH13</strain>
    </source>
</reference>
<evidence type="ECO:0000256" key="1">
    <source>
        <dbReference type="ARBA" id="ARBA00023115"/>
    </source>
</evidence>
<dbReference type="AlphaFoldDB" id="A0A5C7FYV5"/>
<gene>
    <name evidence="2" type="ORF">FUA23_03510</name>
</gene>
<dbReference type="SUPFAM" id="SSF53335">
    <property type="entry name" value="S-adenosyl-L-methionine-dependent methyltransferases"/>
    <property type="match status" value="1"/>
</dbReference>
<dbReference type="InterPro" id="IPR029063">
    <property type="entry name" value="SAM-dependent_MTases_sf"/>
</dbReference>
<sequence>MTNKLHYYGITFALVPKKIPKLRTWLSHLTEQVLETTSSEHNEFLQVSLVSGRLQLVAEDAIYSFGDYYLNFRKLFERFDFEKLPLRSNVLILGLGLGSIPELLEDYIGVEYEYVAVEIDPVIIDLATRYSLPSLKSPLEVVQADAYAFLQIDRRKYDFICVDVFQDATVPEHLNGDDFLELLKESLLPGGAIAYNRLADTTAHAKESLEYYEGPFKKAFPNGELVNTRGNYMLVNDARFLLD</sequence>
<keyword evidence="3" id="KW-1185">Reference proteome</keyword>
<evidence type="ECO:0000313" key="2">
    <source>
        <dbReference type="EMBL" id="TXF90877.1"/>
    </source>
</evidence>
<name>A0A5C7FYV5_9BACT</name>
<dbReference type="PANTHER" id="PTHR43317:SF1">
    <property type="entry name" value="THERMOSPERMINE SYNTHASE ACAULIS5"/>
    <property type="match status" value="1"/>
</dbReference>
<dbReference type="PANTHER" id="PTHR43317">
    <property type="entry name" value="THERMOSPERMINE SYNTHASE ACAULIS5"/>
    <property type="match status" value="1"/>
</dbReference>
<dbReference type="CDD" id="cd02440">
    <property type="entry name" value="AdoMet_MTases"/>
    <property type="match status" value="1"/>
</dbReference>
<dbReference type="Proteomes" id="UP000321907">
    <property type="component" value="Unassembled WGS sequence"/>
</dbReference>
<protein>
    <recommendedName>
        <fullName evidence="4">Spermine/spermidine synthase</fullName>
    </recommendedName>
</protein>
<dbReference type="Pfam" id="PF01564">
    <property type="entry name" value="Spermine_synth"/>
    <property type="match status" value="1"/>
</dbReference>
<keyword evidence="1" id="KW-0620">Polyamine biosynthesis</keyword>
<dbReference type="OrthoDB" id="650847at2"/>
<proteinExistence type="predicted"/>
<dbReference type="EMBL" id="VOXD01000004">
    <property type="protein sequence ID" value="TXF90877.1"/>
    <property type="molecule type" value="Genomic_DNA"/>
</dbReference>
<organism evidence="2 3">
    <name type="scientific">Neolewinella aurantiaca</name>
    <dbReference type="NCBI Taxonomy" id="2602767"/>
    <lineage>
        <taxon>Bacteria</taxon>
        <taxon>Pseudomonadati</taxon>
        <taxon>Bacteroidota</taxon>
        <taxon>Saprospiria</taxon>
        <taxon>Saprospirales</taxon>
        <taxon>Lewinellaceae</taxon>
        <taxon>Neolewinella</taxon>
    </lineage>
</organism>
<comment type="caution">
    <text evidence="2">The sequence shown here is derived from an EMBL/GenBank/DDBJ whole genome shotgun (WGS) entry which is preliminary data.</text>
</comment>